<evidence type="ECO:0000256" key="2">
    <source>
        <dbReference type="ARBA" id="ARBA00013819"/>
    </source>
</evidence>
<dbReference type="InterPro" id="IPR013979">
    <property type="entry name" value="TIF_beta_prop-like"/>
</dbReference>
<evidence type="ECO:0000259" key="9">
    <source>
        <dbReference type="Pfam" id="PF08662"/>
    </source>
</evidence>
<evidence type="ECO:0000256" key="4">
    <source>
        <dbReference type="ARBA" id="ARBA00022574"/>
    </source>
</evidence>
<feature type="domain" description="Translation initiation factor beta propellor-like" evidence="9">
    <location>
        <begin position="17"/>
        <end position="116"/>
    </location>
</feature>
<name>A0A8S1J747_9CHLO</name>
<evidence type="ECO:0000313" key="10">
    <source>
        <dbReference type="EMBL" id="CAD7701889.1"/>
    </source>
</evidence>
<dbReference type="GO" id="GO:0000049">
    <property type="term" value="F:tRNA binding"/>
    <property type="evidence" value="ECO:0007669"/>
    <property type="project" value="TreeGrafter"/>
</dbReference>
<sequence length="618" mass="67305">MEEPPPLRLLTRTHNATTLYQGPPATGKLEDLQSGATGTIEFSDDGKWLCAGSRQKVDIISTQSMETVHSMHIDSAVSVSFSPQGTYLVTYQRPKKELGGGHKNLQVWSVSSGELVWELHQKPITAEKWPAIKWNTDETAAFHMVTNNVHVYNPADGFKAVVSKLPLPSIGAFSVSPGVDAKVAAYVAEKGGPASVCLYAVSSFPTDATGKPLALARRSFFRVSAAELLWNSTGKALLCVCSSEFDATNKNYYGEQQLHFLAADGSNDQRVHLSEGPIHDVQWSPRGDYFVVIAGFMPAKPILFNSQCKPIYDLGSGPYNFARWNPQGRFLCIAGFGNLPGDIIFFDKKSSGTCKRMGSVRCPSVSLEWAPDGRHVLTALTAPRLRVDNGFQVLTYYGEKLHHEQFTELFEARWVAAPQGTYPDRPQSPDRATAASEGSASASGARGGQEKSTSSYVAPHLRGRQSAEASKNFSLAHSEDEAGRIKGVFQRPKPTVPGGEFVSKSAARNAKRRAKKKSAKDVDKADETQETPMESEGAAHQEFPAAEVEPPSATADEGTSGEVDKAKRIRALQKKLRQIEQLKEKRDAGEGALQPTQLDKIATEQEVLKELRALGITE</sequence>
<evidence type="ECO:0000256" key="5">
    <source>
        <dbReference type="ARBA" id="ARBA00022737"/>
    </source>
</evidence>
<dbReference type="Pfam" id="PF08662">
    <property type="entry name" value="eIF2A"/>
    <property type="match status" value="2"/>
</dbReference>
<keyword evidence="5" id="KW-0677">Repeat</keyword>
<dbReference type="Gene3D" id="2.120.10.30">
    <property type="entry name" value="TolB, C-terminal domain"/>
    <property type="match status" value="1"/>
</dbReference>
<dbReference type="Gene3D" id="2.130.10.10">
    <property type="entry name" value="YVTN repeat-like/Quinoprotein amine dehydrogenase"/>
    <property type="match status" value="1"/>
</dbReference>
<dbReference type="InterPro" id="IPR011042">
    <property type="entry name" value="6-blade_b-propeller_TolB-like"/>
</dbReference>
<dbReference type="SUPFAM" id="SSF82171">
    <property type="entry name" value="DPP6 N-terminal domain-like"/>
    <property type="match status" value="1"/>
</dbReference>
<feature type="compositionally biased region" description="Basic residues" evidence="8">
    <location>
        <begin position="509"/>
        <end position="518"/>
    </location>
</feature>
<proteinExistence type="inferred from homology"/>
<evidence type="ECO:0000256" key="8">
    <source>
        <dbReference type="SAM" id="MobiDB-lite"/>
    </source>
</evidence>
<dbReference type="GO" id="GO:0006417">
    <property type="term" value="P:regulation of translation"/>
    <property type="evidence" value="ECO:0007669"/>
    <property type="project" value="UniProtKB-KW"/>
</dbReference>
<evidence type="ECO:0000256" key="3">
    <source>
        <dbReference type="ARBA" id="ARBA00022540"/>
    </source>
</evidence>
<evidence type="ECO:0000256" key="7">
    <source>
        <dbReference type="ARBA" id="ARBA00022917"/>
    </source>
</evidence>
<dbReference type="GO" id="GO:0003729">
    <property type="term" value="F:mRNA binding"/>
    <property type="evidence" value="ECO:0007669"/>
    <property type="project" value="TreeGrafter"/>
</dbReference>
<dbReference type="GO" id="GO:0003743">
    <property type="term" value="F:translation initiation factor activity"/>
    <property type="evidence" value="ECO:0007669"/>
    <property type="project" value="UniProtKB-KW"/>
</dbReference>
<dbReference type="InterPro" id="IPR015943">
    <property type="entry name" value="WD40/YVTN_repeat-like_dom_sf"/>
</dbReference>
<reference evidence="10" key="1">
    <citation type="submission" date="2020-12" db="EMBL/GenBank/DDBJ databases">
        <authorList>
            <person name="Iha C."/>
        </authorList>
    </citation>
    <scope>NUCLEOTIDE SEQUENCE</scope>
</reference>
<organism evidence="10 11">
    <name type="scientific">Ostreobium quekettii</name>
    <dbReference type="NCBI Taxonomy" id="121088"/>
    <lineage>
        <taxon>Eukaryota</taxon>
        <taxon>Viridiplantae</taxon>
        <taxon>Chlorophyta</taxon>
        <taxon>core chlorophytes</taxon>
        <taxon>Ulvophyceae</taxon>
        <taxon>TCBD clade</taxon>
        <taxon>Bryopsidales</taxon>
        <taxon>Ostreobineae</taxon>
        <taxon>Ostreobiaceae</taxon>
        <taxon>Ostreobium</taxon>
    </lineage>
</organism>
<keyword evidence="3" id="KW-0396">Initiation factor</keyword>
<feature type="domain" description="Translation initiation factor beta propellor-like" evidence="9">
    <location>
        <begin position="218"/>
        <end position="411"/>
    </location>
</feature>
<feature type="region of interest" description="Disordered" evidence="8">
    <location>
        <begin position="420"/>
        <end position="567"/>
    </location>
</feature>
<keyword evidence="7" id="KW-0648">Protein biosynthesis</keyword>
<accession>A0A8S1J747</accession>
<dbReference type="PANTHER" id="PTHR13227:SF0">
    <property type="entry name" value="EUKARYOTIC TRANSLATION INITIATION FACTOR 2A"/>
    <property type="match status" value="1"/>
</dbReference>
<dbReference type="InterPro" id="IPR011387">
    <property type="entry name" value="TIF2A"/>
</dbReference>
<dbReference type="GO" id="GO:0043022">
    <property type="term" value="F:ribosome binding"/>
    <property type="evidence" value="ECO:0007669"/>
    <property type="project" value="TreeGrafter"/>
</dbReference>
<evidence type="ECO:0000256" key="1">
    <source>
        <dbReference type="ARBA" id="ARBA00009573"/>
    </source>
</evidence>
<comment type="caution">
    <text evidence="10">The sequence shown here is derived from an EMBL/GenBank/DDBJ whole genome shotgun (WGS) entry which is preliminary data.</text>
</comment>
<gene>
    <name evidence="10" type="ORF">OSTQU699_LOCUS7246</name>
</gene>
<dbReference type="EMBL" id="CAJHUC010001653">
    <property type="protein sequence ID" value="CAD7701889.1"/>
    <property type="molecule type" value="Genomic_DNA"/>
</dbReference>
<keyword evidence="6" id="KW-0810">Translation regulation</keyword>
<dbReference type="PANTHER" id="PTHR13227">
    <property type="entry name" value="EUKARYOTIC TRANSLATION INITIATION FACTOR 2A"/>
    <property type="match status" value="1"/>
</dbReference>
<protein>
    <recommendedName>
        <fullName evidence="2">Eukaryotic translation initiation factor 2A</fullName>
    </recommendedName>
</protein>
<keyword evidence="11" id="KW-1185">Reference proteome</keyword>
<comment type="similarity">
    <text evidence="1">Belongs to the WD repeat EIF2A family.</text>
</comment>
<dbReference type="AlphaFoldDB" id="A0A8S1J747"/>
<feature type="compositionally biased region" description="Low complexity" evidence="8">
    <location>
        <begin position="432"/>
        <end position="444"/>
    </location>
</feature>
<dbReference type="Proteomes" id="UP000708148">
    <property type="component" value="Unassembled WGS sequence"/>
</dbReference>
<evidence type="ECO:0000313" key="11">
    <source>
        <dbReference type="Proteomes" id="UP000708148"/>
    </source>
</evidence>
<dbReference type="OrthoDB" id="2194683at2759"/>
<keyword evidence="4" id="KW-0853">WD repeat</keyword>
<evidence type="ECO:0000256" key="6">
    <source>
        <dbReference type="ARBA" id="ARBA00022845"/>
    </source>
</evidence>
<dbReference type="GO" id="GO:0022627">
    <property type="term" value="C:cytosolic small ribosomal subunit"/>
    <property type="evidence" value="ECO:0007669"/>
    <property type="project" value="TreeGrafter"/>
</dbReference>